<keyword evidence="7 9" id="KW-1015">Disulfide bond</keyword>
<dbReference type="SMART" id="SM00063">
    <property type="entry name" value="FRI"/>
    <property type="match status" value="1"/>
</dbReference>
<feature type="transmembrane region" description="Helical" evidence="10">
    <location>
        <begin position="301"/>
        <end position="326"/>
    </location>
</feature>
<dbReference type="PROSITE" id="PS50038">
    <property type="entry name" value="FZ"/>
    <property type="match status" value="1"/>
</dbReference>
<keyword evidence="15" id="KW-1185">Reference proteome</keyword>
<keyword evidence="6 10" id="KW-0472">Membrane</keyword>
<keyword evidence="3" id="KW-0217">Developmental protein</keyword>
<feature type="transmembrane region" description="Helical" evidence="10">
    <location>
        <begin position="397"/>
        <end position="418"/>
    </location>
</feature>
<feature type="disulfide bond" evidence="9">
    <location>
        <begin position="114"/>
        <end position="138"/>
    </location>
</feature>
<dbReference type="PANTHER" id="PTHR11309">
    <property type="entry name" value="FRIZZLED"/>
    <property type="match status" value="1"/>
</dbReference>
<evidence type="ECO:0000259" key="12">
    <source>
        <dbReference type="PROSITE" id="PS50038"/>
    </source>
</evidence>
<name>A0A8S1GNC3_9PELO</name>
<dbReference type="Gene3D" id="1.20.1070.10">
    <property type="entry name" value="Rhodopsin 7-helix transmembrane proteins"/>
    <property type="match status" value="1"/>
</dbReference>
<dbReference type="GO" id="GO:0005886">
    <property type="term" value="C:plasma membrane"/>
    <property type="evidence" value="ECO:0007669"/>
    <property type="project" value="TreeGrafter"/>
</dbReference>
<keyword evidence="11" id="KW-0732">Signal</keyword>
<evidence type="ECO:0000256" key="10">
    <source>
        <dbReference type="SAM" id="Phobius"/>
    </source>
</evidence>
<accession>A0A8S1GNC3</accession>
<sequence length="533" mass="58892">MLTAGSSQLIISLFQLSLLFSPISAGVGRFEVGQKEKCEKIQHELCNDLPYNTTSFPNLVGEDSWKLAAESISTYKPLLSVVCSEQLKFFLCSVYFPMCNEKLLHPIGPCRPLCLSVKDKCMPVLESFGFSWPDPIRCDKFPLENNNDIMCMKGPNEQGAIQRAPVEEESEENEKKDLDMGKTNSELRGREQCEPEHVYINRTGICVPICATGHGIPQSERNAASTVLFVLSTTCFSFTVISVLIVIFRGTSLSALPEAALLWTSLSFSASSVVYLFSLLYREQISCTDYTHHLLFVVGNMPHVPCSSVAALLYYFGLAGRFWWFVMCCTWNQHTQRAATMEKNRVQVHLLVWGCPLAIVMFALMAKSASADPLTGICYVGGASRVMDGLFNLVRELILLTACSVPLLLGCFGLMGAVQSDVNTIVGLVGALYPITSLFYMLSFANDVVQPTMYWTKTWNIVSAIKFSVDLILGVVVSSCCFLHVLSTIVRSNRPPMNKDGYQPAVPKIPQPAIPGSVRSNTYASTFRAPNLM</sequence>
<evidence type="ECO:0000256" key="7">
    <source>
        <dbReference type="ARBA" id="ARBA00023157"/>
    </source>
</evidence>
<evidence type="ECO:0000256" key="9">
    <source>
        <dbReference type="PROSITE-ProRule" id="PRU00090"/>
    </source>
</evidence>
<feature type="disulfide bond" evidence="9">
    <location>
        <begin position="38"/>
        <end position="99"/>
    </location>
</feature>
<feature type="transmembrane region" description="Helical" evidence="10">
    <location>
        <begin position="260"/>
        <end position="281"/>
    </location>
</feature>
<dbReference type="GO" id="GO:0017147">
    <property type="term" value="F:Wnt-protein binding"/>
    <property type="evidence" value="ECO:0007669"/>
    <property type="project" value="TreeGrafter"/>
</dbReference>
<evidence type="ECO:0000256" key="2">
    <source>
        <dbReference type="ARBA" id="ARBA00008077"/>
    </source>
</evidence>
<dbReference type="InterPro" id="IPR036790">
    <property type="entry name" value="Frizzled_dom_sf"/>
</dbReference>
<dbReference type="Proteomes" id="UP000835052">
    <property type="component" value="Unassembled WGS sequence"/>
</dbReference>
<evidence type="ECO:0000256" key="11">
    <source>
        <dbReference type="SAM" id="SignalP"/>
    </source>
</evidence>
<evidence type="ECO:0000256" key="4">
    <source>
        <dbReference type="ARBA" id="ARBA00022692"/>
    </source>
</evidence>
<evidence type="ECO:0000256" key="1">
    <source>
        <dbReference type="ARBA" id="ARBA00004141"/>
    </source>
</evidence>
<evidence type="ECO:0000256" key="3">
    <source>
        <dbReference type="ARBA" id="ARBA00022473"/>
    </source>
</evidence>
<dbReference type="PROSITE" id="PS50261">
    <property type="entry name" value="G_PROTEIN_RECEP_F2_4"/>
    <property type="match status" value="1"/>
</dbReference>
<evidence type="ECO:0000256" key="6">
    <source>
        <dbReference type="ARBA" id="ARBA00023136"/>
    </source>
</evidence>
<evidence type="ECO:0000256" key="8">
    <source>
        <dbReference type="ARBA" id="ARBA00023170"/>
    </source>
</evidence>
<comment type="caution">
    <text evidence="14">The sequence shown here is derived from an EMBL/GenBank/DDBJ whole genome shotgun (WGS) entry which is preliminary data.</text>
</comment>
<feature type="disulfide bond" evidence="9">
    <location>
        <begin position="110"/>
        <end position="151"/>
    </location>
</feature>
<reference evidence="14" key="1">
    <citation type="submission" date="2020-10" db="EMBL/GenBank/DDBJ databases">
        <authorList>
            <person name="Kikuchi T."/>
        </authorList>
    </citation>
    <scope>NUCLEOTIDE SEQUENCE</scope>
    <source>
        <strain evidence="14">NKZ352</strain>
    </source>
</reference>
<dbReference type="InterPro" id="IPR017981">
    <property type="entry name" value="GPCR_2-like_7TM"/>
</dbReference>
<dbReference type="InterPro" id="IPR020067">
    <property type="entry name" value="Frizzled_dom"/>
</dbReference>
<comment type="subcellular location">
    <subcellularLocation>
        <location evidence="1">Membrane</location>
        <topology evidence="1">Multi-pass membrane protein</topology>
    </subcellularLocation>
</comment>
<dbReference type="SMART" id="SM01330">
    <property type="entry name" value="Frizzled"/>
    <property type="match status" value="1"/>
</dbReference>
<dbReference type="PANTHER" id="PTHR11309:SF23">
    <property type="entry name" value="FRIZZLED-4"/>
    <property type="match status" value="1"/>
</dbReference>
<dbReference type="Pfam" id="PF01392">
    <property type="entry name" value="Fz"/>
    <property type="match status" value="1"/>
</dbReference>
<feature type="transmembrane region" description="Helical" evidence="10">
    <location>
        <begin position="346"/>
        <end position="366"/>
    </location>
</feature>
<dbReference type="Pfam" id="PF01534">
    <property type="entry name" value="Frizzled"/>
    <property type="match status" value="1"/>
</dbReference>
<proteinExistence type="inferred from homology"/>
<keyword evidence="4 10" id="KW-0812">Transmembrane</keyword>
<evidence type="ECO:0000313" key="15">
    <source>
        <dbReference type="Proteomes" id="UP000835052"/>
    </source>
</evidence>
<dbReference type="InterPro" id="IPR000539">
    <property type="entry name" value="Frizzled/Smoothened_7TM"/>
</dbReference>
<feature type="transmembrane region" description="Helical" evidence="10">
    <location>
        <begin position="227"/>
        <end position="248"/>
    </location>
</feature>
<feature type="signal peptide" evidence="11">
    <location>
        <begin position="1"/>
        <end position="25"/>
    </location>
</feature>
<dbReference type="InterPro" id="IPR015526">
    <property type="entry name" value="Frizzled/SFRP"/>
</dbReference>
<evidence type="ECO:0000313" key="14">
    <source>
        <dbReference type="EMBL" id="CAD6184646.1"/>
    </source>
</evidence>
<feature type="domain" description="G-protein coupled receptors family 2 profile 2" evidence="13">
    <location>
        <begin position="223"/>
        <end position="381"/>
    </location>
</feature>
<organism evidence="14 15">
    <name type="scientific">Caenorhabditis auriculariae</name>
    <dbReference type="NCBI Taxonomy" id="2777116"/>
    <lineage>
        <taxon>Eukaryota</taxon>
        <taxon>Metazoa</taxon>
        <taxon>Ecdysozoa</taxon>
        <taxon>Nematoda</taxon>
        <taxon>Chromadorea</taxon>
        <taxon>Rhabditida</taxon>
        <taxon>Rhabditina</taxon>
        <taxon>Rhabditomorpha</taxon>
        <taxon>Rhabditoidea</taxon>
        <taxon>Rhabditidae</taxon>
        <taxon>Peloderinae</taxon>
        <taxon>Caenorhabditis</taxon>
    </lineage>
</organism>
<dbReference type="OrthoDB" id="10053709at2759"/>
<evidence type="ECO:0008006" key="16">
    <source>
        <dbReference type="Google" id="ProtNLM"/>
    </source>
</evidence>
<feature type="transmembrane region" description="Helical" evidence="10">
    <location>
        <begin position="425"/>
        <end position="445"/>
    </location>
</feature>
<dbReference type="GO" id="GO:0060070">
    <property type="term" value="P:canonical Wnt signaling pathway"/>
    <property type="evidence" value="ECO:0007669"/>
    <property type="project" value="TreeGrafter"/>
</dbReference>
<feature type="domain" description="FZ" evidence="12">
    <location>
        <begin position="33"/>
        <end position="154"/>
    </location>
</feature>
<dbReference type="GO" id="GO:0035567">
    <property type="term" value="P:non-canonical Wnt signaling pathway"/>
    <property type="evidence" value="ECO:0007669"/>
    <property type="project" value="TreeGrafter"/>
</dbReference>
<dbReference type="AlphaFoldDB" id="A0A8S1GNC3"/>
<protein>
    <recommendedName>
        <fullName evidence="16">Frizzled-4</fullName>
    </recommendedName>
</protein>
<evidence type="ECO:0000256" key="5">
    <source>
        <dbReference type="ARBA" id="ARBA00022989"/>
    </source>
</evidence>
<evidence type="ECO:0000259" key="13">
    <source>
        <dbReference type="PROSITE" id="PS50261"/>
    </source>
</evidence>
<dbReference type="SUPFAM" id="SSF63501">
    <property type="entry name" value="Frizzled cysteine-rich domain"/>
    <property type="match status" value="1"/>
</dbReference>
<feature type="disulfide bond" evidence="9">
    <location>
        <begin position="83"/>
        <end position="121"/>
    </location>
</feature>
<comment type="similarity">
    <text evidence="2">Belongs to the G-protein coupled receptor Fz/Smo family.</text>
</comment>
<keyword evidence="5 10" id="KW-1133">Transmembrane helix</keyword>
<feature type="disulfide bond" evidence="9">
    <location>
        <begin position="46"/>
        <end position="92"/>
    </location>
</feature>
<feature type="transmembrane region" description="Helical" evidence="10">
    <location>
        <begin position="465"/>
        <end position="490"/>
    </location>
</feature>
<gene>
    <name evidence="14" type="ORF">CAUJ_LOCUS565</name>
</gene>
<dbReference type="Gene3D" id="1.10.2000.10">
    <property type="entry name" value="Frizzled cysteine-rich domain"/>
    <property type="match status" value="1"/>
</dbReference>
<dbReference type="EMBL" id="CAJGYM010000001">
    <property type="protein sequence ID" value="CAD6184646.1"/>
    <property type="molecule type" value="Genomic_DNA"/>
</dbReference>
<feature type="chain" id="PRO_5035744115" description="Frizzled-4" evidence="11">
    <location>
        <begin position="26"/>
        <end position="533"/>
    </location>
</feature>
<dbReference type="GO" id="GO:0042813">
    <property type="term" value="F:Wnt receptor activity"/>
    <property type="evidence" value="ECO:0007669"/>
    <property type="project" value="TreeGrafter"/>
</dbReference>
<keyword evidence="8" id="KW-0675">Receptor</keyword>